<dbReference type="KEGG" id="rxy:Rxyl_3100"/>
<dbReference type="InterPro" id="IPR037359">
    <property type="entry name" value="NST/OST"/>
</dbReference>
<protein>
    <submittedName>
        <fullName evidence="4">Sulfotransferase</fullName>
    </submittedName>
</protein>
<dbReference type="RefSeq" id="WP_011566012.1">
    <property type="nucleotide sequence ID" value="NC_008148.1"/>
</dbReference>
<sequence>MRERRRTRVPDPDFIIIGAPRCGTSVFYRLLCRHPKIKYVPKKEIHFFDWNHERGLEWYLSQFGHVPEERIVGEATPRYLAHPEVPERMVRVLPDVKLIVLLRNPVDRAYSHYHLLRRRGLEEEFEAVLETERGWLEENSLEDPSAPTNLLTTGIYVEHLKRWHRHYPREQLLVLKSEDFYARPRRALSTTREFLGLPEHRFNLRIRRARHEYAPMNPETRKELVRFFRPYNEELYDYLGRSFGWEESEEAA</sequence>
<dbReference type="PANTHER" id="PTHR10605:SF56">
    <property type="entry name" value="BIFUNCTIONAL HEPARAN SULFATE N-DEACETYLASE_N-SULFOTRANSFERASE"/>
    <property type="match status" value="1"/>
</dbReference>
<dbReference type="eggNOG" id="COG0457">
    <property type="taxonomic scope" value="Bacteria"/>
</dbReference>
<dbReference type="Gene3D" id="3.40.50.300">
    <property type="entry name" value="P-loop containing nucleotide triphosphate hydrolases"/>
    <property type="match status" value="1"/>
</dbReference>
<dbReference type="EMBL" id="CP000386">
    <property type="protein sequence ID" value="ABG06007.1"/>
    <property type="molecule type" value="Genomic_DNA"/>
</dbReference>
<dbReference type="PhylomeDB" id="Q1ARH1"/>
<dbReference type="STRING" id="266117.Rxyl_3100"/>
<dbReference type="PANTHER" id="PTHR10605">
    <property type="entry name" value="HEPARAN SULFATE SULFOTRANSFERASE"/>
    <property type="match status" value="1"/>
</dbReference>
<accession>Q1ARH1</accession>
<dbReference type="SUPFAM" id="SSF52540">
    <property type="entry name" value="P-loop containing nucleoside triphosphate hydrolases"/>
    <property type="match status" value="1"/>
</dbReference>
<evidence type="ECO:0000313" key="4">
    <source>
        <dbReference type="EMBL" id="ABG06007.1"/>
    </source>
</evidence>
<evidence type="ECO:0000259" key="3">
    <source>
        <dbReference type="Pfam" id="PF00685"/>
    </source>
</evidence>
<dbReference type="Proteomes" id="UP000006637">
    <property type="component" value="Chromosome"/>
</dbReference>
<name>Q1ARH1_RUBXD</name>
<dbReference type="HOGENOM" id="CLU_017703_1_2_11"/>
<reference evidence="4 5" key="1">
    <citation type="submission" date="2006-06" db="EMBL/GenBank/DDBJ databases">
        <title>Complete sequence of Rubrobacter xylanophilus DSM 9941.</title>
        <authorList>
            <consortium name="US DOE Joint Genome Institute"/>
            <person name="Copeland A."/>
            <person name="Lucas S."/>
            <person name="Lapidus A."/>
            <person name="Barry K."/>
            <person name="Detter J.C."/>
            <person name="Glavina del Rio T."/>
            <person name="Hammon N."/>
            <person name="Israni S."/>
            <person name="Dalin E."/>
            <person name="Tice H."/>
            <person name="Pitluck S."/>
            <person name="Munk A.C."/>
            <person name="Brettin T."/>
            <person name="Bruce D."/>
            <person name="Han C."/>
            <person name="Tapia R."/>
            <person name="Gilna P."/>
            <person name="Schmutz J."/>
            <person name="Larimer F."/>
            <person name="Land M."/>
            <person name="Hauser L."/>
            <person name="Kyrpides N."/>
            <person name="Lykidis A."/>
            <person name="da Costa M.S."/>
            <person name="Rainey F.A."/>
            <person name="Empadinhas N."/>
            <person name="Jolivet E."/>
            <person name="Battista J.R."/>
            <person name="Richardson P."/>
        </authorList>
    </citation>
    <scope>NUCLEOTIDE SEQUENCE [LARGE SCALE GENOMIC DNA]</scope>
    <source>
        <strain evidence="5">DSM 9941 / NBRC 16129 / PRD-1</strain>
    </source>
</reference>
<evidence type="ECO:0000313" key="5">
    <source>
        <dbReference type="Proteomes" id="UP000006637"/>
    </source>
</evidence>
<organism evidence="4 5">
    <name type="scientific">Rubrobacter xylanophilus (strain DSM 9941 / JCM 11954 / NBRC 16129 / PRD-1)</name>
    <dbReference type="NCBI Taxonomy" id="266117"/>
    <lineage>
        <taxon>Bacteria</taxon>
        <taxon>Bacillati</taxon>
        <taxon>Actinomycetota</taxon>
        <taxon>Rubrobacteria</taxon>
        <taxon>Rubrobacterales</taxon>
        <taxon>Rubrobacteraceae</taxon>
        <taxon>Rubrobacter</taxon>
    </lineage>
</organism>
<dbReference type="InterPro" id="IPR027417">
    <property type="entry name" value="P-loop_NTPase"/>
</dbReference>
<evidence type="ECO:0000256" key="2">
    <source>
        <dbReference type="ARBA" id="ARBA00023180"/>
    </source>
</evidence>
<feature type="domain" description="Sulfotransferase" evidence="3">
    <location>
        <begin position="11"/>
        <end position="206"/>
    </location>
</feature>
<dbReference type="AlphaFoldDB" id="Q1ARH1"/>
<keyword evidence="5" id="KW-1185">Reference proteome</keyword>
<keyword evidence="2" id="KW-0325">Glycoprotein</keyword>
<dbReference type="GO" id="GO:0008146">
    <property type="term" value="F:sulfotransferase activity"/>
    <property type="evidence" value="ECO:0007669"/>
    <property type="project" value="InterPro"/>
</dbReference>
<proteinExistence type="predicted"/>
<gene>
    <name evidence="4" type="ordered locus">Rxyl_3100</name>
</gene>
<dbReference type="SMR" id="Q1ARH1"/>
<dbReference type="InterPro" id="IPR000863">
    <property type="entry name" value="Sulfotransferase_dom"/>
</dbReference>
<dbReference type="Pfam" id="PF00685">
    <property type="entry name" value="Sulfotransfer_1"/>
    <property type="match status" value="1"/>
</dbReference>
<keyword evidence="1 4" id="KW-0808">Transferase</keyword>
<evidence type="ECO:0000256" key="1">
    <source>
        <dbReference type="ARBA" id="ARBA00022679"/>
    </source>
</evidence>